<keyword evidence="3" id="KW-0326">Glycosidase</keyword>
<dbReference type="InterPro" id="IPR036156">
    <property type="entry name" value="Beta-gal/glucu_dom_sf"/>
</dbReference>
<dbReference type="GO" id="GO:0004553">
    <property type="term" value="F:hydrolase activity, hydrolyzing O-glycosyl compounds"/>
    <property type="evidence" value="ECO:0007669"/>
    <property type="project" value="InterPro"/>
</dbReference>
<keyword evidence="8" id="KW-1185">Reference proteome</keyword>
<dbReference type="Proteomes" id="UP000346198">
    <property type="component" value="Unassembled WGS sequence"/>
</dbReference>
<dbReference type="Pfam" id="PF02837">
    <property type="entry name" value="Glyco_hydro_2_N"/>
    <property type="match status" value="1"/>
</dbReference>
<evidence type="ECO:0000259" key="4">
    <source>
        <dbReference type="Pfam" id="PF00703"/>
    </source>
</evidence>
<dbReference type="Gene3D" id="2.60.120.260">
    <property type="entry name" value="Galactose-binding domain-like"/>
    <property type="match status" value="1"/>
</dbReference>
<accession>A0A6C2UIG6</accession>
<feature type="domain" description="Glycosyl hydrolases family 2 sugar binding" evidence="6">
    <location>
        <begin position="74"/>
        <end position="146"/>
    </location>
</feature>
<evidence type="ECO:0000256" key="1">
    <source>
        <dbReference type="ARBA" id="ARBA00007401"/>
    </source>
</evidence>
<dbReference type="AlphaFoldDB" id="A0A6C2UIG6"/>
<dbReference type="SUPFAM" id="SSF49303">
    <property type="entry name" value="beta-Galactosidase/glucuronidase domain"/>
    <property type="match status" value="1"/>
</dbReference>
<protein>
    <submittedName>
        <fullName evidence="7">Beta-glucuronidase</fullName>
    </submittedName>
</protein>
<evidence type="ECO:0000256" key="2">
    <source>
        <dbReference type="ARBA" id="ARBA00022801"/>
    </source>
</evidence>
<gene>
    <name evidence="7" type="primary">uidA_3</name>
    <name evidence="7" type="ORF">SCARR_01808</name>
</gene>
<dbReference type="InterPro" id="IPR006102">
    <property type="entry name" value="Ig-like_GH2"/>
</dbReference>
<comment type="similarity">
    <text evidence="1">Belongs to the glycosyl hydrolase 2 family.</text>
</comment>
<dbReference type="PANTHER" id="PTHR42732">
    <property type="entry name" value="BETA-GALACTOSIDASE"/>
    <property type="match status" value="1"/>
</dbReference>
<dbReference type="RefSeq" id="WP_136061162.1">
    <property type="nucleotide sequence ID" value="NZ_CAAHFH010000001.1"/>
</dbReference>
<evidence type="ECO:0000256" key="3">
    <source>
        <dbReference type="ARBA" id="ARBA00023295"/>
    </source>
</evidence>
<dbReference type="SUPFAM" id="SSF51445">
    <property type="entry name" value="(Trans)glycosidases"/>
    <property type="match status" value="1"/>
</dbReference>
<reference evidence="7 8" key="1">
    <citation type="submission" date="2019-04" db="EMBL/GenBank/DDBJ databases">
        <authorList>
            <person name="Van Vliet M D."/>
        </authorList>
    </citation>
    <scope>NUCLEOTIDE SEQUENCE [LARGE SCALE GENOMIC DNA]</scope>
    <source>
        <strain evidence="7 8">F21</strain>
    </source>
</reference>
<keyword evidence="2" id="KW-0378">Hydrolase</keyword>
<dbReference type="InterPro" id="IPR013783">
    <property type="entry name" value="Ig-like_fold"/>
</dbReference>
<dbReference type="InterPro" id="IPR008979">
    <property type="entry name" value="Galactose-bd-like_sf"/>
</dbReference>
<evidence type="ECO:0000259" key="5">
    <source>
        <dbReference type="Pfam" id="PF02836"/>
    </source>
</evidence>
<evidence type="ECO:0000259" key="6">
    <source>
        <dbReference type="Pfam" id="PF02837"/>
    </source>
</evidence>
<sequence>MTFSKTLSVFVITSLLLGNVSARETQSLDGAWNIAFDAGNIGREAGWHKGKVFRELDNRREIAVPSCWELTEKDYEGVAFYRRSFTVKPEWKGKVVRLQFDAVNFLAEVWVNGVAVGIHEGGFTPFEFRIDDLLKFDASNTVALRVVGPILMQDKQIDGMGPMETVQWRGGITGGIWQPVRLVATDEVFVDDVFIEPKIANNTATFHLNLEHTGAKTLPAKVDVRIFSDGVVAEISQTLELVPGENHQSFTMEIPNAVYWSPDNPHLYRVEVDVLFDGQSSDQWSTRFGMREFTIRDKQFVLNGEPMFLKATFFEGLYPRGIAYPDSREMAIHEIQLALDAGFNMIRPWRKPPPPMWLDLCDEMGVLTVGSLAVECMDFPFESANLPRWVENEVRESILRDRNRTCVVQWELFNELKRPVLMRLLHPMAMLSRKLDPTRLILDESGGWAQGANMFLPYESEPMKFNDIHDYPGPQVSEEVYRKLILTGLKTHKEMQAMGLKGRMPGKNVIPGLMSFFSELGYGSLPDLVDNNRRFAEEGNPLAPATVYHLRMEDNYRQALKQSGLDAIYPDLRQFCLDEQVVHGRANKLMIEAVRCNPRVKGYCVHALTGGDWIMGAGLLDLWRNPKTYVYEGTKAANQPRIASVRVWPRNVYAEKGAKIEVAGVNELDVVRGRLKVEIVAEDGSVVFSKKAKSEMTKGIAPLFEEQLDTGNLKGTYTVKVQLTAKGGAVVAANEYAFDVFATDQLVVPGQRIAIHDPWNDLKPFLKKAGIGFEVFNMTTDPSLPVFVSRTEAKTKEERMVFSELAAFAKCGGTVVYLGGGGERYGWGKPVPVPAYLPVKCGTKLARGTWAPITHLVHDHPIFAGLPTHCMMGSIYENIWAERTLVGAGGEMVAGAIGFDWFPELDKRRRHYYGPGDTWYGSDVAVVPVGEGRCILSQLRLIDFLGKDPVAEIIFCNMIEFASAPVK</sequence>
<dbReference type="InterPro" id="IPR051913">
    <property type="entry name" value="GH2_Domain-Containing"/>
</dbReference>
<evidence type="ECO:0000313" key="7">
    <source>
        <dbReference type="EMBL" id="VGO19749.1"/>
    </source>
</evidence>
<proteinExistence type="inferred from homology"/>
<feature type="domain" description="Glycoside hydrolase family 2 catalytic" evidence="5">
    <location>
        <begin position="294"/>
        <end position="453"/>
    </location>
</feature>
<dbReference type="PANTHER" id="PTHR42732:SF1">
    <property type="entry name" value="BETA-MANNOSIDASE"/>
    <property type="match status" value="1"/>
</dbReference>
<dbReference type="InterPro" id="IPR017853">
    <property type="entry name" value="GH"/>
</dbReference>
<organism evidence="7 8">
    <name type="scientific">Pontiella sulfatireligans</name>
    <dbReference type="NCBI Taxonomy" id="2750658"/>
    <lineage>
        <taxon>Bacteria</taxon>
        <taxon>Pseudomonadati</taxon>
        <taxon>Kiritimatiellota</taxon>
        <taxon>Kiritimatiellia</taxon>
        <taxon>Kiritimatiellales</taxon>
        <taxon>Pontiellaceae</taxon>
        <taxon>Pontiella</taxon>
    </lineage>
</organism>
<dbReference type="InterPro" id="IPR006104">
    <property type="entry name" value="Glyco_hydro_2_N"/>
</dbReference>
<dbReference type="InterPro" id="IPR006103">
    <property type="entry name" value="Glyco_hydro_2_cat"/>
</dbReference>
<dbReference type="Gene3D" id="3.20.20.80">
    <property type="entry name" value="Glycosidases"/>
    <property type="match status" value="1"/>
</dbReference>
<dbReference type="Pfam" id="PF02836">
    <property type="entry name" value="Glyco_hydro_2_C"/>
    <property type="match status" value="1"/>
</dbReference>
<feature type="domain" description="Glycoside hydrolase family 2 immunoglobulin-like beta-sandwich" evidence="4">
    <location>
        <begin position="188"/>
        <end position="291"/>
    </location>
</feature>
<dbReference type="Gene3D" id="2.60.40.10">
    <property type="entry name" value="Immunoglobulins"/>
    <property type="match status" value="1"/>
</dbReference>
<dbReference type="GO" id="GO:0005975">
    <property type="term" value="P:carbohydrate metabolic process"/>
    <property type="evidence" value="ECO:0007669"/>
    <property type="project" value="InterPro"/>
</dbReference>
<name>A0A6C2UIG6_9BACT</name>
<evidence type="ECO:0000313" key="8">
    <source>
        <dbReference type="Proteomes" id="UP000346198"/>
    </source>
</evidence>
<dbReference type="Pfam" id="PF00703">
    <property type="entry name" value="Glyco_hydro_2"/>
    <property type="match status" value="1"/>
</dbReference>
<dbReference type="EMBL" id="CAAHFH010000001">
    <property type="protein sequence ID" value="VGO19749.1"/>
    <property type="molecule type" value="Genomic_DNA"/>
</dbReference>
<dbReference type="SUPFAM" id="SSF49785">
    <property type="entry name" value="Galactose-binding domain-like"/>
    <property type="match status" value="1"/>
</dbReference>